<evidence type="ECO:0000313" key="2">
    <source>
        <dbReference type="Proteomes" id="UP000269374"/>
    </source>
</evidence>
<accession>A0A387BND2</accession>
<proteinExistence type="predicted"/>
<dbReference type="KEGG" id="lact:D7I46_02355"/>
<keyword evidence="2" id="KW-1185">Reference proteome</keyword>
<dbReference type="Gene3D" id="3.90.1530.10">
    <property type="entry name" value="Conserved hypothetical protein from pyrococcus furiosus pfu- 392566-001, ParB domain"/>
    <property type="match status" value="1"/>
</dbReference>
<dbReference type="EMBL" id="CP032627">
    <property type="protein sequence ID" value="AYG00031.1"/>
    <property type="molecule type" value="Genomic_DNA"/>
</dbReference>
<name>A0A387BND2_9LACT</name>
<dbReference type="OrthoDB" id="3828191at2"/>
<protein>
    <submittedName>
        <fullName evidence="1">Uncharacterized protein</fullName>
    </submittedName>
</protein>
<reference evidence="1 2" key="1">
    <citation type="submission" date="2018-09" db="EMBL/GenBank/DDBJ databases">
        <title>Genome sequencing of strain 1JSPR-7.</title>
        <authorList>
            <person name="Heo J."/>
            <person name="Kim S.-J."/>
            <person name="Kwon S.-W."/>
        </authorList>
    </citation>
    <scope>NUCLEOTIDE SEQUENCE [LARGE SCALE GENOMIC DNA]</scope>
    <source>
        <strain evidence="1 2">1JSPR-7</strain>
    </source>
</reference>
<dbReference type="InterPro" id="IPR036086">
    <property type="entry name" value="ParB/Sulfiredoxin_sf"/>
</dbReference>
<dbReference type="AlphaFoldDB" id="A0A387BND2"/>
<dbReference type="Proteomes" id="UP000269374">
    <property type="component" value="Chromosome"/>
</dbReference>
<evidence type="ECO:0000313" key="1">
    <source>
        <dbReference type="EMBL" id="AYG00031.1"/>
    </source>
</evidence>
<sequence length="127" mass="15054">MTIPKVIEEVGFDFDWEPQEVWALDYPTEVMELQRLAWHFDLPFWNDGEKWYALKPIDVANFPEQYAKEYERTMQADLAYPIDIMENKGRYVILDGLHRLLKAKLLGLERVDVRVIPRSEIPNLSKS</sequence>
<gene>
    <name evidence="1" type="ORF">D7I46_02355</name>
</gene>
<dbReference type="RefSeq" id="WP_120771419.1">
    <property type="nucleotide sequence ID" value="NZ_CP032627.1"/>
</dbReference>
<organism evidence="1 2">
    <name type="scientific">Lactococcus allomyrinae</name>
    <dbReference type="NCBI Taxonomy" id="2419773"/>
    <lineage>
        <taxon>Bacteria</taxon>
        <taxon>Bacillati</taxon>
        <taxon>Bacillota</taxon>
        <taxon>Bacilli</taxon>
        <taxon>Lactobacillales</taxon>
        <taxon>Streptococcaceae</taxon>
        <taxon>Lactococcus</taxon>
    </lineage>
</organism>
<dbReference type="SUPFAM" id="SSF110849">
    <property type="entry name" value="ParB/Sulfiredoxin"/>
    <property type="match status" value="1"/>
</dbReference>